<evidence type="ECO:0000256" key="4">
    <source>
        <dbReference type="ARBA" id="ARBA00022771"/>
    </source>
</evidence>
<evidence type="ECO:0000313" key="10">
    <source>
        <dbReference type="Proteomes" id="UP000611277"/>
    </source>
</evidence>
<proteinExistence type="predicted"/>
<gene>
    <name evidence="9" type="primary">Zkscan3</name>
    <name evidence="9" type="ORF">CERFAM_R14573</name>
</gene>
<evidence type="ECO:0000256" key="7">
    <source>
        <dbReference type="PROSITE-ProRule" id="PRU00042"/>
    </source>
</evidence>
<name>A0A851SKY6_CERFA</name>
<dbReference type="GO" id="GO:0000978">
    <property type="term" value="F:RNA polymerase II cis-regulatory region sequence-specific DNA binding"/>
    <property type="evidence" value="ECO:0007669"/>
    <property type="project" value="TreeGrafter"/>
</dbReference>
<keyword evidence="2" id="KW-0479">Metal-binding</keyword>
<keyword evidence="5" id="KW-0862">Zinc</keyword>
<feature type="non-terminal residue" evidence="9">
    <location>
        <position position="1"/>
    </location>
</feature>
<protein>
    <submittedName>
        <fullName evidence="9">ZKSC3 protein</fullName>
    </submittedName>
</protein>
<dbReference type="InterPro" id="IPR013087">
    <property type="entry name" value="Znf_C2H2_type"/>
</dbReference>
<dbReference type="PANTHER" id="PTHR23226:SF416">
    <property type="entry name" value="FI01424P"/>
    <property type="match status" value="1"/>
</dbReference>
<evidence type="ECO:0000256" key="5">
    <source>
        <dbReference type="ARBA" id="ARBA00022833"/>
    </source>
</evidence>
<dbReference type="Pfam" id="PF00096">
    <property type="entry name" value="zf-C2H2"/>
    <property type="match status" value="1"/>
</dbReference>
<keyword evidence="6" id="KW-0539">Nucleus</keyword>
<keyword evidence="10" id="KW-1185">Reference proteome</keyword>
<comment type="caution">
    <text evidence="9">The sequence shown here is derived from an EMBL/GenBank/DDBJ whole genome shotgun (WGS) entry which is preliminary data.</text>
</comment>
<accession>A0A851SKY6</accession>
<feature type="domain" description="C2H2-type" evidence="8">
    <location>
        <begin position="47"/>
        <end position="65"/>
    </location>
</feature>
<feature type="domain" description="C2H2-type" evidence="8">
    <location>
        <begin position="16"/>
        <end position="46"/>
    </location>
</feature>
<comment type="subcellular location">
    <subcellularLocation>
        <location evidence="1">Nucleus</location>
    </subcellularLocation>
</comment>
<sequence length="65" mass="7286">SLSPAGTPKQPSHPQFQPQDRLTCEKRFQGSSSLLLHQRIHTEERPFCCPNCGKGFNHSSTLVTH</sequence>
<dbReference type="GO" id="GO:0005634">
    <property type="term" value="C:nucleus"/>
    <property type="evidence" value="ECO:0007669"/>
    <property type="project" value="UniProtKB-SubCell"/>
</dbReference>
<reference evidence="9" key="1">
    <citation type="submission" date="2019-09" db="EMBL/GenBank/DDBJ databases">
        <title>Bird 10,000 Genomes (B10K) Project - Family phase.</title>
        <authorList>
            <person name="Zhang G."/>
        </authorList>
    </citation>
    <scope>NUCLEOTIDE SEQUENCE</scope>
    <source>
        <strain evidence="9">OUT-0039</strain>
        <tissue evidence="9">Muscle</tissue>
    </source>
</reference>
<dbReference type="AlphaFoldDB" id="A0A851SKY6"/>
<dbReference type="GO" id="GO:0000981">
    <property type="term" value="F:DNA-binding transcription factor activity, RNA polymerase II-specific"/>
    <property type="evidence" value="ECO:0007669"/>
    <property type="project" value="TreeGrafter"/>
</dbReference>
<evidence type="ECO:0000256" key="3">
    <source>
        <dbReference type="ARBA" id="ARBA00022737"/>
    </source>
</evidence>
<dbReference type="GO" id="GO:0008270">
    <property type="term" value="F:zinc ion binding"/>
    <property type="evidence" value="ECO:0007669"/>
    <property type="project" value="UniProtKB-KW"/>
</dbReference>
<evidence type="ECO:0000313" key="9">
    <source>
        <dbReference type="EMBL" id="NXD03422.1"/>
    </source>
</evidence>
<dbReference type="Proteomes" id="UP000611277">
    <property type="component" value="Unassembled WGS sequence"/>
</dbReference>
<dbReference type="PROSITE" id="PS50157">
    <property type="entry name" value="ZINC_FINGER_C2H2_2"/>
    <property type="match status" value="2"/>
</dbReference>
<dbReference type="SUPFAM" id="SSF57667">
    <property type="entry name" value="beta-beta-alpha zinc fingers"/>
    <property type="match status" value="1"/>
</dbReference>
<keyword evidence="3" id="KW-0677">Repeat</keyword>
<evidence type="ECO:0000256" key="2">
    <source>
        <dbReference type="ARBA" id="ARBA00022723"/>
    </source>
</evidence>
<organism evidence="9 10">
    <name type="scientific">Certhia familiaris</name>
    <name type="common">Eurasian treecreeper</name>
    <dbReference type="NCBI Taxonomy" id="73333"/>
    <lineage>
        <taxon>Eukaryota</taxon>
        <taxon>Metazoa</taxon>
        <taxon>Chordata</taxon>
        <taxon>Craniata</taxon>
        <taxon>Vertebrata</taxon>
        <taxon>Euteleostomi</taxon>
        <taxon>Archelosauria</taxon>
        <taxon>Archosauria</taxon>
        <taxon>Dinosauria</taxon>
        <taxon>Saurischia</taxon>
        <taxon>Theropoda</taxon>
        <taxon>Coelurosauria</taxon>
        <taxon>Aves</taxon>
        <taxon>Neognathae</taxon>
        <taxon>Neoaves</taxon>
        <taxon>Telluraves</taxon>
        <taxon>Australaves</taxon>
        <taxon>Passeriformes</taxon>
        <taxon>Certhiidae</taxon>
        <taxon>Certhiinae</taxon>
        <taxon>Certhia</taxon>
    </lineage>
</organism>
<keyword evidence="4 7" id="KW-0863">Zinc-finger</keyword>
<feature type="non-terminal residue" evidence="9">
    <location>
        <position position="65"/>
    </location>
</feature>
<dbReference type="Gene3D" id="3.30.160.60">
    <property type="entry name" value="Classic Zinc Finger"/>
    <property type="match status" value="2"/>
</dbReference>
<evidence type="ECO:0000256" key="1">
    <source>
        <dbReference type="ARBA" id="ARBA00004123"/>
    </source>
</evidence>
<dbReference type="EMBL" id="WBNC01009519">
    <property type="protein sequence ID" value="NXD03422.1"/>
    <property type="molecule type" value="Genomic_DNA"/>
</dbReference>
<dbReference type="FunFam" id="3.30.160.60:FF:002343">
    <property type="entry name" value="Zinc finger protein 33A"/>
    <property type="match status" value="1"/>
</dbReference>
<evidence type="ECO:0000256" key="6">
    <source>
        <dbReference type="ARBA" id="ARBA00023242"/>
    </source>
</evidence>
<dbReference type="PANTHER" id="PTHR23226">
    <property type="entry name" value="ZINC FINGER AND SCAN DOMAIN-CONTAINING"/>
    <property type="match status" value="1"/>
</dbReference>
<dbReference type="InterPro" id="IPR036236">
    <property type="entry name" value="Znf_C2H2_sf"/>
</dbReference>
<evidence type="ECO:0000259" key="8">
    <source>
        <dbReference type="PROSITE" id="PS50157"/>
    </source>
</evidence>